<sequence>MFQASRRRRRVARACDVCRMQKIRCDGVSPICGSCERRKARCSYNGEDPKKTHDHRYNFRLNDLSSNNLSTSPRPQLLQNHRVDGNHLPARLADRQAQGEIEADNVSTDPGPISLLESELLQPLAESDNGTTATGIIAGHASHSIEQDQFFGDSSIASFLRQIQDAAENETVPFCLPSIAAQSFSAAPTPKAVDLPPRELADYLLDCYYEKIHTLYPFFHRPAFTRAYSALWTPGPTTDANDFGKRVGLGDPSVPWPIFHAGLNIILALGCQFSSLDRVTREATADAFFQRSQRFLNGISMDKGTLALVQTLLLMSSYLQGSESPARASSMMLGRPPMIQDSAVPLPDAIDDEALDQPNLVSRLPPTALSRTEFYVRTLQLYQILRQILARIFAPWEGRQENLAEQPQAESSQARNVMELEVELLAFKSGLPVELNWRNGEIPANTTKQYSRESCLLRARFLQYRILLLRPTLIRFCRQFRVSHAAALPEASSSELPSEIFMDFRLSCSINCVKAAIELIRLMNDTSTTELASVWWYSVFYTFSAGIVLALARTCSAIKAKFAEQTLEESWKSCSECLEKMSSLTRSAEIGSQSLNKVLSLLMQAQHDPSIINPAIGQEHRSQPQSQDMHCEASVIDLPAPSAMDCGDFLGLDDEQCFLGMPGSDIFTYLLGEPGLAGSIDKTMGDELWPTAPLFL</sequence>
<dbReference type="Pfam" id="PF00172">
    <property type="entry name" value="Zn_clus"/>
    <property type="match status" value="1"/>
</dbReference>
<evidence type="ECO:0000313" key="7">
    <source>
        <dbReference type="EMBL" id="PYH84317.1"/>
    </source>
</evidence>
<organism evidence="7 8">
    <name type="scientific">Aspergillus uvarum CBS 121591</name>
    <dbReference type="NCBI Taxonomy" id="1448315"/>
    <lineage>
        <taxon>Eukaryota</taxon>
        <taxon>Fungi</taxon>
        <taxon>Dikarya</taxon>
        <taxon>Ascomycota</taxon>
        <taxon>Pezizomycotina</taxon>
        <taxon>Eurotiomycetes</taxon>
        <taxon>Eurotiomycetidae</taxon>
        <taxon>Eurotiales</taxon>
        <taxon>Aspergillaceae</taxon>
        <taxon>Aspergillus</taxon>
        <taxon>Aspergillus subgen. Circumdati</taxon>
    </lineage>
</organism>
<dbReference type="STRING" id="1448315.A0A319CML8"/>
<dbReference type="InterPro" id="IPR051127">
    <property type="entry name" value="Fungal_SecMet_Regulators"/>
</dbReference>
<evidence type="ECO:0000256" key="3">
    <source>
        <dbReference type="ARBA" id="ARBA00023125"/>
    </source>
</evidence>
<keyword evidence="1" id="KW-0479">Metal-binding</keyword>
<dbReference type="PROSITE" id="PS50048">
    <property type="entry name" value="ZN2_CY6_FUNGAL_2"/>
    <property type="match status" value="1"/>
</dbReference>
<gene>
    <name evidence="7" type="ORF">BO82DRAFT_329557</name>
</gene>
<dbReference type="GO" id="GO:0000435">
    <property type="term" value="P:positive regulation of transcription from RNA polymerase II promoter by galactose"/>
    <property type="evidence" value="ECO:0007669"/>
    <property type="project" value="TreeGrafter"/>
</dbReference>
<evidence type="ECO:0000256" key="1">
    <source>
        <dbReference type="ARBA" id="ARBA00022723"/>
    </source>
</evidence>
<evidence type="ECO:0000259" key="6">
    <source>
        <dbReference type="PROSITE" id="PS50048"/>
    </source>
</evidence>
<dbReference type="Gene3D" id="4.10.240.10">
    <property type="entry name" value="Zn(2)-C6 fungal-type DNA-binding domain"/>
    <property type="match status" value="1"/>
</dbReference>
<evidence type="ECO:0000256" key="5">
    <source>
        <dbReference type="ARBA" id="ARBA00023242"/>
    </source>
</evidence>
<dbReference type="CDD" id="cd00067">
    <property type="entry name" value="GAL4"/>
    <property type="match status" value="1"/>
</dbReference>
<evidence type="ECO:0000256" key="2">
    <source>
        <dbReference type="ARBA" id="ARBA00023015"/>
    </source>
</evidence>
<dbReference type="GO" id="GO:0006351">
    <property type="term" value="P:DNA-templated transcription"/>
    <property type="evidence" value="ECO:0007669"/>
    <property type="project" value="InterPro"/>
</dbReference>
<dbReference type="GO" id="GO:0000981">
    <property type="term" value="F:DNA-binding transcription factor activity, RNA polymerase II-specific"/>
    <property type="evidence" value="ECO:0007669"/>
    <property type="project" value="InterPro"/>
</dbReference>
<dbReference type="AlphaFoldDB" id="A0A319CML8"/>
<protein>
    <recommendedName>
        <fullName evidence="6">Zn(2)-C6 fungal-type domain-containing protein</fullName>
    </recommendedName>
</protein>
<evidence type="ECO:0000256" key="4">
    <source>
        <dbReference type="ARBA" id="ARBA00023163"/>
    </source>
</evidence>
<dbReference type="InterPro" id="IPR001138">
    <property type="entry name" value="Zn2Cys6_DnaBD"/>
</dbReference>
<dbReference type="SUPFAM" id="SSF57701">
    <property type="entry name" value="Zn2/Cys6 DNA-binding domain"/>
    <property type="match status" value="1"/>
</dbReference>
<reference evidence="7 8" key="1">
    <citation type="submission" date="2016-12" db="EMBL/GenBank/DDBJ databases">
        <title>The genomes of Aspergillus section Nigri reveals drivers in fungal speciation.</title>
        <authorList>
            <consortium name="DOE Joint Genome Institute"/>
            <person name="Vesth T.C."/>
            <person name="Nybo J."/>
            <person name="Theobald S."/>
            <person name="Brandl J."/>
            <person name="Frisvad J.C."/>
            <person name="Nielsen K.F."/>
            <person name="Lyhne E.K."/>
            <person name="Kogle M.E."/>
            <person name="Kuo A."/>
            <person name="Riley R."/>
            <person name="Clum A."/>
            <person name="Nolan M."/>
            <person name="Lipzen A."/>
            <person name="Salamov A."/>
            <person name="Henrissat B."/>
            <person name="Wiebenga A."/>
            <person name="De Vries R.P."/>
            <person name="Grigoriev I.V."/>
            <person name="Mortensen U.H."/>
            <person name="Andersen M.R."/>
            <person name="Baker S.E."/>
        </authorList>
    </citation>
    <scope>NUCLEOTIDE SEQUENCE [LARGE SCALE GENOMIC DNA]</scope>
    <source>
        <strain evidence="7 8">CBS 121591</strain>
    </source>
</reference>
<proteinExistence type="predicted"/>
<keyword evidence="5" id="KW-0539">Nucleus</keyword>
<keyword evidence="3" id="KW-0238">DNA-binding</keyword>
<dbReference type="EMBL" id="KZ821684">
    <property type="protein sequence ID" value="PYH84317.1"/>
    <property type="molecule type" value="Genomic_DNA"/>
</dbReference>
<dbReference type="RefSeq" id="XP_025494517.1">
    <property type="nucleotide sequence ID" value="XM_025633063.1"/>
</dbReference>
<keyword evidence="2" id="KW-0805">Transcription regulation</keyword>
<keyword evidence="4" id="KW-0804">Transcription</keyword>
<dbReference type="InterPro" id="IPR007219">
    <property type="entry name" value="XnlR_reg_dom"/>
</dbReference>
<dbReference type="GO" id="GO:0000978">
    <property type="term" value="F:RNA polymerase II cis-regulatory region sequence-specific DNA binding"/>
    <property type="evidence" value="ECO:0007669"/>
    <property type="project" value="TreeGrafter"/>
</dbReference>
<feature type="domain" description="Zn(2)-C6 fungal-type" evidence="6">
    <location>
        <begin position="14"/>
        <end position="44"/>
    </location>
</feature>
<dbReference type="PANTHER" id="PTHR47424:SF3">
    <property type="entry name" value="REGULATORY PROTEIN GAL4"/>
    <property type="match status" value="1"/>
</dbReference>
<dbReference type="GO" id="GO:0005634">
    <property type="term" value="C:nucleus"/>
    <property type="evidence" value="ECO:0007669"/>
    <property type="project" value="TreeGrafter"/>
</dbReference>
<dbReference type="InterPro" id="IPR036864">
    <property type="entry name" value="Zn2-C6_fun-type_DNA-bd_sf"/>
</dbReference>
<dbReference type="GO" id="GO:0008270">
    <property type="term" value="F:zinc ion binding"/>
    <property type="evidence" value="ECO:0007669"/>
    <property type="project" value="InterPro"/>
</dbReference>
<dbReference type="PROSITE" id="PS00463">
    <property type="entry name" value="ZN2_CY6_FUNGAL_1"/>
    <property type="match status" value="1"/>
</dbReference>
<dbReference type="Proteomes" id="UP000248340">
    <property type="component" value="Unassembled WGS sequence"/>
</dbReference>
<dbReference type="CDD" id="cd12148">
    <property type="entry name" value="fungal_TF_MHR"/>
    <property type="match status" value="1"/>
</dbReference>
<dbReference type="Pfam" id="PF04082">
    <property type="entry name" value="Fungal_trans"/>
    <property type="match status" value="1"/>
</dbReference>
<dbReference type="SMART" id="SM00066">
    <property type="entry name" value="GAL4"/>
    <property type="match status" value="1"/>
</dbReference>
<keyword evidence="8" id="KW-1185">Reference proteome</keyword>
<accession>A0A319CML8</accession>
<evidence type="ECO:0000313" key="8">
    <source>
        <dbReference type="Proteomes" id="UP000248340"/>
    </source>
</evidence>
<name>A0A319CML8_9EURO</name>
<dbReference type="GeneID" id="37135804"/>
<dbReference type="OrthoDB" id="3364175at2759"/>
<dbReference type="PANTHER" id="PTHR47424">
    <property type="entry name" value="REGULATORY PROTEIN GAL4"/>
    <property type="match status" value="1"/>
</dbReference>
<dbReference type="VEuPathDB" id="FungiDB:BO82DRAFT_329557"/>